<feature type="non-terminal residue" evidence="1">
    <location>
        <position position="1"/>
    </location>
</feature>
<comment type="caution">
    <text evidence="1">The sequence shown here is derived from an EMBL/GenBank/DDBJ whole genome shotgun (WGS) entry which is preliminary data.</text>
</comment>
<sequence length="24" mass="2737">AANLPNDLHSAQQEIARLRQETFN</sequence>
<dbReference type="AlphaFoldDB" id="A0A818U6W6"/>
<accession>A0A818U6W6</accession>
<organism evidence="1 2">
    <name type="scientific">Adineta steineri</name>
    <dbReference type="NCBI Taxonomy" id="433720"/>
    <lineage>
        <taxon>Eukaryota</taxon>
        <taxon>Metazoa</taxon>
        <taxon>Spiralia</taxon>
        <taxon>Gnathifera</taxon>
        <taxon>Rotifera</taxon>
        <taxon>Eurotatoria</taxon>
        <taxon>Bdelloidea</taxon>
        <taxon>Adinetida</taxon>
        <taxon>Adinetidae</taxon>
        <taxon>Adineta</taxon>
    </lineage>
</organism>
<dbReference type="Proteomes" id="UP000663881">
    <property type="component" value="Unassembled WGS sequence"/>
</dbReference>
<proteinExistence type="predicted"/>
<evidence type="ECO:0000313" key="2">
    <source>
        <dbReference type="Proteomes" id="UP000663881"/>
    </source>
</evidence>
<reference evidence="1" key="1">
    <citation type="submission" date="2021-02" db="EMBL/GenBank/DDBJ databases">
        <authorList>
            <person name="Nowell W R."/>
        </authorList>
    </citation>
    <scope>NUCLEOTIDE SEQUENCE</scope>
</reference>
<evidence type="ECO:0000313" key="1">
    <source>
        <dbReference type="EMBL" id="CAF3696436.1"/>
    </source>
</evidence>
<name>A0A818U6W6_9BILA</name>
<protein>
    <submittedName>
        <fullName evidence="1">Uncharacterized protein</fullName>
    </submittedName>
</protein>
<gene>
    <name evidence="1" type="ORF">OKA104_LOCUS12181</name>
</gene>
<dbReference type="EMBL" id="CAJOAY010000582">
    <property type="protein sequence ID" value="CAF3696436.1"/>
    <property type="molecule type" value="Genomic_DNA"/>
</dbReference>